<keyword evidence="2" id="KW-0813">Transport</keyword>
<feature type="transmembrane region" description="Helical" evidence="8">
    <location>
        <begin position="6"/>
        <end position="24"/>
    </location>
</feature>
<evidence type="ECO:0000256" key="6">
    <source>
        <dbReference type="ARBA" id="ARBA00024338"/>
    </source>
</evidence>
<comment type="subcellular location">
    <subcellularLocation>
        <location evidence="1">Membrane</location>
        <topology evidence="1">Multi-pass membrane protein</topology>
    </subcellularLocation>
</comment>
<dbReference type="GO" id="GO:0016020">
    <property type="term" value="C:membrane"/>
    <property type="evidence" value="ECO:0007669"/>
    <property type="project" value="UniProtKB-SubCell"/>
</dbReference>
<feature type="compositionally biased region" description="Polar residues" evidence="7">
    <location>
        <begin position="294"/>
        <end position="311"/>
    </location>
</feature>
<evidence type="ECO:0000256" key="8">
    <source>
        <dbReference type="SAM" id="Phobius"/>
    </source>
</evidence>
<reference evidence="9 10" key="1">
    <citation type="submission" date="2014-06" db="EMBL/GenBank/DDBJ databases">
        <authorList>
            <person name="Swart Estienne"/>
        </authorList>
    </citation>
    <scope>NUCLEOTIDE SEQUENCE [LARGE SCALE GENOMIC DNA]</scope>
    <source>
        <strain evidence="9 10">130c</strain>
    </source>
</reference>
<dbReference type="OrthoDB" id="323582at2759"/>
<evidence type="ECO:0000313" key="10">
    <source>
        <dbReference type="Proteomes" id="UP000039865"/>
    </source>
</evidence>
<dbReference type="Proteomes" id="UP000039865">
    <property type="component" value="Unassembled WGS sequence"/>
</dbReference>
<name>A0A078AVA5_STYLE</name>
<evidence type="ECO:0000256" key="4">
    <source>
        <dbReference type="ARBA" id="ARBA00022989"/>
    </source>
</evidence>
<keyword evidence="10" id="KW-1185">Reference proteome</keyword>
<evidence type="ECO:0000256" key="1">
    <source>
        <dbReference type="ARBA" id="ARBA00004141"/>
    </source>
</evidence>
<dbReference type="InterPro" id="IPR036259">
    <property type="entry name" value="MFS_trans_sf"/>
</dbReference>
<feature type="region of interest" description="Disordered" evidence="7">
    <location>
        <begin position="285"/>
        <end position="311"/>
    </location>
</feature>
<protein>
    <submittedName>
        <fullName evidence="9">Major facilitator superfamily mfs_1</fullName>
    </submittedName>
</protein>
<dbReference type="InParanoid" id="A0A078AVA5"/>
<feature type="transmembrane region" description="Helical" evidence="8">
    <location>
        <begin position="247"/>
        <end position="271"/>
    </location>
</feature>
<evidence type="ECO:0000256" key="7">
    <source>
        <dbReference type="SAM" id="MobiDB-lite"/>
    </source>
</evidence>
<accession>A0A078AVA5</accession>
<dbReference type="InterPro" id="IPR044770">
    <property type="entry name" value="MFS_spinster-like"/>
</dbReference>
<evidence type="ECO:0000256" key="5">
    <source>
        <dbReference type="ARBA" id="ARBA00023136"/>
    </source>
</evidence>
<feature type="transmembrane region" description="Helical" evidence="8">
    <location>
        <begin position="151"/>
        <end position="177"/>
    </location>
</feature>
<comment type="similarity">
    <text evidence="6">Belongs to the major facilitator superfamily. Spinster (TC 2.A.1.49) family.</text>
</comment>
<dbReference type="GO" id="GO:0022857">
    <property type="term" value="F:transmembrane transporter activity"/>
    <property type="evidence" value="ECO:0007669"/>
    <property type="project" value="InterPro"/>
</dbReference>
<dbReference type="PANTHER" id="PTHR23505:SF79">
    <property type="entry name" value="PROTEIN SPINSTER"/>
    <property type="match status" value="1"/>
</dbReference>
<dbReference type="SUPFAM" id="SSF103473">
    <property type="entry name" value="MFS general substrate transporter"/>
    <property type="match status" value="1"/>
</dbReference>
<feature type="transmembrane region" description="Helical" evidence="8">
    <location>
        <begin position="114"/>
        <end position="139"/>
    </location>
</feature>
<keyword evidence="5 8" id="KW-0472">Membrane</keyword>
<feature type="transmembrane region" description="Helical" evidence="8">
    <location>
        <begin position="79"/>
        <end position="102"/>
    </location>
</feature>
<dbReference type="AlphaFoldDB" id="A0A078AVA5"/>
<evidence type="ECO:0000256" key="3">
    <source>
        <dbReference type="ARBA" id="ARBA00022692"/>
    </source>
</evidence>
<evidence type="ECO:0000313" key="9">
    <source>
        <dbReference type="EMBL" id="CDW86320.1"/>
    </source>
</evidence>
<dbReference type="Pfam" id="PF07690">
    <property type="entry name" value="MFS_1"/>
    <property type="match status" value="1"/>
</dbReference>
<dbReference type="EMBL" id="CCKQ01014543">
    <property type="protein sequence ID" value="CDW86320.1"/>
    <property type="molecule type" value="Genomic_DNA"/>
</dbReference>
<feature type="transmembrane region" description="Helical" evidence="8">
    <location>
        <begin position="211"/>
        <end position="235"/>
    </location>
</feature>
<feature type="transmembrane region" description="Helical" evidence="8">
    <location>
        <begin position="183"/>
        <end position="204"/>
    </location>
</feature>
<keyword evidence="3 8" id="KW-0812">Transmembrane</keyword>
<dbReference type="Gene3D" id="1.20.1250.20">
    <property type="entry name" value="MFS general substrate transporter like domains"/>
    <property type="match status" value="1"/>
</dbReference>
<organism evidence="9 10">
    <name type="scientific">Stylonychia lemnae</name>
    <name type="common">Ciliate</name>
    <dbReference type="NCBI Taxonomy" id="5949"/>
    <lineage>
        <taxon>Eukaryota</taxon>
        <taxon>Sar</taxon>
        <taxon>Alveolata</taxon>
        <taxon>Ciliophora</taxon>
        <taxon>Intramacronucleata</taxon>
        <taxon>Spirotrichea</taxon>
        <taxon>Stichotrichia</taxon>
        <taxon>Sporadotrichida</taxon>
        <taxon>Oxytrichidae</taxon>
        <taxon>Stylonychinae</taxon>
        <taxon>Stylonychia</taxon>
    </lineage>
</organism>
<keyword evidence="4 8" id="KW-1133">Transmembrane helix</keyword>
<dbReference type="PANTHER" id="PTHR23505">
    <property type="entry name" value="SPINSTER"/>
    <property type="match status" value="1"/>
</dbReference>
<proteinExistence type="inferred from homology"/>
<sequence>MSDTQYGTVTGTAFTLINCIFGLFMELDQVHLHFCLTELLEPNLTNQENTQELSTEDINKQPKVIEIKDKLKIIFSNRCFIYILIASFLRFLGGYSIGFWGANFFTKTYPDDVQWYSILNACVTIFGGMPSSFIGGFLGDRYESKYPQAKGYISGFGALSSCIFIVICFLLQVNFWVSIAGLYFAYLTAEVWYGITFSVINQIFPSEFQGVAVAAFQLLGCLSGAIGTFILGVFGDHFDVDNNPDRFGYILGTTVLFSYVGCFPFFILSGLEFKKFILLKRQKSELSKKKQKSPNQSDHNLRDQFQASKSN</sequence>
<gene>
    <name evidence="9" type="primary">Contig1616.g1755</name>
    <name evidence="9" type="ORF">STYLEM_15414</name>
</gene>
<dbReference type="InterPro" id="IPR011701">
    <property type="entry name" value="MFS"/>
</dbReference>
<evidence type="ECO:0000256" key="2">
    <source>
        <dbReference type="ARBA" id="ARBA00022448"/>
    </source>
</evidence>